<proteinExistence type="predicted"/>
<dbReference type="InterPro" id="IPR050194">
    <property type="entry name" value="Glycosyltransferase_grp1"/>
</dbReference>
<reference evidence="4" key="1">
    <citation type="journal article" date="2019" name="Int. J. Syst. Evol. Microbiol.">
        <title>The Global Catalogue of Microorganisms (GCM) 10K type strain sequencing project: providing services to taxonomists for standard genome sequencing and annotation.</title>
        <authorList>
            <consortium name="The Broad Institute Genomics Platform"/>
            <consortium name="The Broad Institute Genome Sequencing Center for Infectious Disease"/>
            <person name="Wu L."/>
            <person name="Ma J."/>
        </authorList>
    </citation>
    <scope>NUCLEOTIDE SEQUENCE [LARGE SCALE GENOMIC DNA]</scope>
    <source>
        <strain evidence="4">JCM 18472</strain>
    </source>
</reference>
<dbReference type="Proteomes" id="UP001500074">
    <property type="component" value="Unassembled WGS sequence"/>
</dbReference>
<evidence type="ECO:0000256" key="1">
    <source>
        <dbReference type="SAM" id="MobiDB-lite"/>
    </source>
</evidence>
<dbReference type="RefSeq" id="WP_236254968.1">
    <property type="nucleotide sequence ID" value="NZ_BAABKI010000028.1"/>
</dbReference>
<protein>
    <recommendedName>
        <fullName evidence="2">Glycosyltransferase subfamily 4-like N-terminal domain-containing protein</fullName>
    </recommendedName>
</protein>
<keyword evidence="4" id="KW-1185">Reference proteome</keyword>
<sequence>MRLAMVSETWAPDINGVAHTLHQLSQALIQRGVTLQLIRPRPFQPGNAAGMEHELQVTGFRAPTYPDVRLGMPARKALTRLWREAPPDAIYIATEGPLGWAALNLARRLGIPAVSGFHTNFDHYAGDYGLCWLEAPIRATLRYFHNRSQATLVPTGGVACRPDRPGKEPRSAGRDLHGDAGRAARSSTAGGRRWASAGST</sequence>
<dbReference type="SUPFAM" id="SSF53756">
    <property type="entry name" value="UDP-Glycosyltransferase/glycogen phosphorylase"/>
    <property type="match status" value="1"/>
</dbReference>
<name>A0ABP9RK10_9GAMM</name>
<feature type="compositionally biased region" description="Low complexity" evidence="1">
    <location>
        <begin position="183"/>
        <end position="200"/>
    </location>
</feature>
<evidence type="ECO:0000313" key="3">
    <source>
        <dbReference type="EMBL" id="GAA5178571.1"/>
    </source>
</evidence>
<feature type="domain" description="Glycosyltransferase subfamily 4-like N-terminal" evidence="2">
    <location>
        <begin position="14"/>
        <end position="158"/>
    </location>
</feature>
<feature type="region of interest" description="Disordered" evidence="1">
    <location>
        <begin position="160"/>
        <end position="200"/>
    </location>
</feature>
<dbReference type="PANTHER" id="PTHR45947">
    <property type="entry name" value="SULFOQUINOVOSYL TRANSFERASE SQD2"/>
    <property type="match status" value="1"/>
</dbReference>
<comment type="caution">
    <text evidence="3">The sequence shown here is derived from an EMBL/GenBank/DDBJ whole genome shotgun (WGS) entry which is preliminary data.</text>
</comment>
<evidence type="ECO:0000313" key="4">
    <source>
        <dbReference type="Proteomes" id="UP001500074"/>
    </source>
</evidence>
<gene>
    <name evidence="3" type="ORF">GCM10023342_29390</name>
</gene>
<dbReference type="Gene3D" id="3.40.50.2000">
    <property type="entry name" value="Glycogen Phosphorylase B"/>
    <property type="match status" value="1"/>
</dbReference>
<feature type="compositionally biased region" description="Basic and acidic residues" evidence="1">
    <location>
        <begin position="161"/>
        <end position="182"/>
    </location>
</feature>
<evidence type="ECO:0000259" key="2">
    <source>
        <dbReference type="Pfam" id="PF13439"/>
    </source>
</evidence>
<organism evidence="3 4">
    <name type="scientific">Modicisalibacter zincidurans</name>
    <dbReference type="NCBI Taxonomy" id="1178777"/>
    <lineage>
        <taxon>Bacteria</taxon>
        <taxon>Pseudomonadati</taxon>
        <taxon>Pseudomonadota</taxon>
        <taxon>Gammaproteobacteria</taxon>
        <taxon>Oceanospirillales</taxon>
        <taxon>Halomonadaceae</taxon>
        <taxon>Modicisalibacter</taxon>
    </lineage>
</organism>
<dbReference type="PANTHER" id="PTHR45947:SF3">
    <property type="entry name" value="SULFOQUINOVOSYL TRANSFERASE SQD2"/>
    <property type="match status" value="1"/>
</dbReference>
<dbReference type="Pfam" id="PF13439">
    <property type="entry name" value="Glyco_transf_4"/>
    <property type="match status" value="1"/>
</dbReference>
<dbReference type="EMBL" id="BAABKI010000028">
    <property type="protein sequence ID" value="GAA5178571.1"/>
    <property type="molecule type" value="Genomic_DNA"/>
</dbReference>
<accession>A0ABP9RK10</accession>
<dbReference type="InterPro" id="IPR028098">
    <property type="entry name" value="Glyco_trans_4-like_N"/>
</dbReference>